<dbReference type="Pfam" id="PF03734">
    <property type="entry name" value="YkuD"/>
    <property type="match status" value="1"/>
</dbReference>
<keyword evidence="4 6" id="KW-0573">Peptidoglycan synthesis</keyword>
<proteinExistence type="predicted"/>
<dbReference type="PROSITE" id="PS52029">
    <property type="entry name" value="LD_TPASE"/>
    <property type="match status" value="1"/>
</dbReference>
<evidence type="ECO:0000256" key="1">
    <source>
        <dbReference type="ARBA" id="ARBA00004752"/>
    </source>
</evidence>
<dbReference type="InterPro" id="IPR038063">
    <property type="entry name" value="Transpep_catalytic_dom"/>
</dbReference>
<dbReference type="GO" id="GO:0071555">
    <property type="term" value="P:cell wall organization"/>
    <property type="evidence" value="ECO:0007669"/>
    <property type="project" value="UniProtKB-UniRule"/>
</dbReference>
<dbReference type="GO" id="GO:0005576">
    <property type="term" value="C:extracellular region"/>
    <property type="evidence" value="ECO:0007669"/>
    <property type="project" value="TreeGrafter"/>
</dbReference>
<feature type="transmembrane region" description="Helical" evidence="7">
    <location>
        <begin position="7"/>
        <end position="28"/>
    </location>
</feature>
<reference evidence="9" key="1">
    <citation type="journal article" date="2021" name="PeerJ">
        <title>Extensive microbial diversity within the chicken gut microbiome revealed by metagenomics and culture.</title>
        <authorList>
            <person name="Gilroy R."/>
            <person name="Ravi A."/>
            <person name="Getino M."/>
            <person name="Pursley I."/>
            <person name="Horton D.L."/>
            <person name="Alikhan N.F."/>
            <person name="Baker D."/>
            <person name="Gharbi K."/>
            <person name="Hall N."/>
            <person name="Watson M."/>
            <person name="Adriaenssens E.M."/>
            <person name="Foster-Nyarko E."/>
            <person name="Jarju S."/>
            <person name="Secka A."/>
            <person name="Antonio M."/>
            <person name="Oren A."/>
            <person name="Chaudhuri R.R."/>
            <person name="La Ragione R."/>
            <person name="Hildebrand F."/>
            <person name="Pallen M.J."/>
        </authorList>
    </citation>
    <scope>NUCLEOTIDE SEQUENCE</scope>
    <source>
        <strain evidence="9">CHK173-2119</strain>
    </source>
</reference>
<name>A0A921DVA9_9LACO</name>
<keyword evidence="7" id="KW-0472">Membrane</keyword>
<sequence length="223" mass="24544">MRKQDRILITTIIVAMIAVISLLGWQIYRAQATAHAQTVALTQKKATAKKASSKKASQKALAQKKAAKKAAAAKKKAALNLWKHPTGGTYPTLKQTGTYKLTVSLKKQRVYLDDETTHKRLYTMICSAGMDNTTPTGTFAVQERGESFYNNSLGEGANYWVSWLNHGVYLFHTVPTDTAGNYKVAEAQKLGKPASHGCIRLSVPDAKWLYDNIPFGTKVVVNK</sequence>
<evidence type="ECO:0000256" key="4">
    <source>
        <dbReference type="ARBA" id="ARBA00022984"/>
    </source>
</evidence>
<accession>A0A921DVA9</accession>
<dbReference type="SUPFAM" id="SSF141523">
    <property type="entry name" value="L,D-transpeptidase catalytic domain-like"/>
    <property type="match status" value="1"/>
</dbReference>
<dbReference type="PANTHER" id="PTHR30582:SF2">
    <property type="entry name" value="L,D-TRANSPEPTIDASE YCIB-RELATED"/>
    <property type="match status" value="1"/>
</dbReference>
<comment type="pathway">
    <text evidence="1 6">Cell wall biogenesis; peptidoglycan biosynthesis.</text>
</comment>
<dbReference type="GO" id="GO:0016740">
    <property type="term" value="F:transferase activity"/>
    <property type="evidence" value="ECO:0007669"/>
    <property type="project" value="UniProtKB-KW"/>
</dbReference>
<feature type="domain" description="L,D-TPase catalytic" evidence="8">
    <location>
        <begin position="99"/>
        <end position="222"/>
    </location>
</feature>
<keyword evidence="2" id="KW-0808">Transferase</keyword>
<dbReference type="Proteomes" id="UP000774947">
    <property type="component" value="Unassembled WGS sequence"/>
</dbReference>
<dbReference type="GO" id="GO:0071972">
    <property type="term" value="F:peptidoglycan L,D-transpeptidase activity"/>
    <property type="evidence" value="ECO:0007669"/>
    <property type="project" value="TreeGrafter"/>
</dbReference>
<keyword evidence="3 6" id="KW-0133">Cell shape</keyword>
<feature type="active site" description="Nucleophile" evidence="6">
    <location>
        <position position="198"/>
    </location>
</feature>
<evidence type="ECO:0000313" key="10">
    <source>
        <dbReference type="Proteomes" id="UP000774947"/>
    </source>
</evidence>
<reference evidence="9" key="2">
    <citation type="submission" date="2021-09" db="EMBL/GenBank/DDBJ databases">
        <authorList>
            <person name="Gilroy R."/>
        </authorList>
    </citation>
    <scope>NUCLEOTIDE SEQUENCE</scope>
    <source>
        <strain evidence="9">CHK173-2119</strain>
    </source>
</reference>
<dbReference type="PANTHER" id="PTHR30582">
    <property type="entry name" value="L,D-TRANSPEPTIDASE"/>
    <property type="match status" value="1"/>
</dbReference>
<evidence type="ECO:0000256" key="2">
    <source>
        <dbReference type="ARBA" id="ARBA00022679"/>
    </source>
</evidence>
<organism evidence="9 10">
    <name type="scientific">Lapidilactobacillus dextrinicus</name>
    <dbReference type="NCBI Taxonomy" id="51664"/>
    <lineage>
        <taxon>Bacteria</taxon>
        <taxon>Bacillati</taxon>
        <taxon>Bacillota</taxon>
        <taxon>Bacilli</taxon>
        <taxon>Lactobacillales</taxon>
        <taxon>Lactobacillaceae</taxon>
        <taxon>Lapidilactobacillus</taxon>
    </lineage>
</organism>
<dbReference type="CDD" id="cd16913">
    <property type="entry name" value="YkuD_like"/>
    <property type="match status" value="1"/>
</dbReference>
<keyword evidence="7" id="KW-0812">Transmembrane</keyword>
<gene>
    <name evidence="9" type="ORF">K8W17_06775</name>
</gene>
<dbReference type="RefSeq" id="WP_270329954.1">
    <property type="nucleotide sequence ID" value="NZ_JAQEIC010000001.1"/>
</dbReference>
<dbReference type="AlphaFoldDB" id="A0A921DVA9"/>
<dbReference type="Gene3D" id="2.40.440.10">
    <property type="entry name" value="L,D-transpeptidase catalytic domain-like"/>
    <property type="match status" value="1"/>
</dbReference>
<keyword evidence="5 6" id="KW-0961">Cell wall biogenesis/degradation</keyword>
<comment type="caution">
    <text evidence="9">The sequence shown here is derived from an EMBL/GenBank/DDBJ whole genome shotgun (WGS) entry which is preliminary data.</text>
</comment>
<dbReference type="InterPro" id="IPR005490">
    <property type="entry name" value="LD_TPept_cat_dom"/>
</dbReference>
<evidence type="ECO:0000256" key="7">
    <source>
        <dbReference type="SAM" id="Phobius"/>
    </source>
</evidence>
<dbReference type="EMBL" id="DYXY01000178">
    <property type="protein sequence ID" value="HJE15765.1"/>
    <property type="molecule type" value="Genomic_DNA"/>
</dbReference>
<dbReference type="InterPro" id="IPR050979">
    <property type="entry name" value="LD-transpeptidase"/>
</dbReference>
<evidence type="ECO:0000256" key="5">
    <source>
        <dbReference type="ARBA" id="ARBA00023316"/>
    </source>
</evidence>
<evidence type="ECO:0000313" key="9">
    <source>
        <dbReference type="EMBL" id="HJE15765.1"/>
    </source>
</evidence>
<protein>
    <submittedName>
        <fullName evidence="9">L,D-transpeptidase</fullName>
    </submittedName>
</protein>
<keyword evidence="7" id="KW-1133">Transmembrane helix</keyword>
<dbReference type="GO" id="GO:0018104">
    <property type="term" value="P:peptidoglycan-protein cross-linking"/>
    <property type="evidence" value="ECO:0007669"/>
    <property type="project" value="TreeGrafter"/>
</dbReference>
<dbReference type="GO" id="GO:0008360">
    <property type="term" value="P:regulation of cell shape"/>
    <property type="evidence" value="ECO:0007669"/>
    <property type="project" value="UniProtKB-UniRule"/>
</dbReference>
<evidence type="ECO:0000256" key="6">
    <source>
        <dbReference type="PROSITE-ProRule" id="PRU01373"/>
    </source>
</evidence>
<evidence type="ECO:0000256" key="3">
    <source>
        <dbReference type="ARBA" id="ARBA00022960"/>
    </source>
</evidence>
<evidence type="ECO:0000259" key="8">
    <source>
        <dbReference type="PROSITE" id="PS52029"/>
    </source>
</evidence>
<feature type="active site" description="Proton donor/acceptor" evidence="6">
    <location>
        <position position="172"/>
    </location>
</feature>